<dbReference type="AlphaFoldDB" id="A0A9P0JWA9"/>
<evidence type="ECO:0000313" key="1">
    <source>
        <dbReference type="EMBL" id="CAH1960608.1"/>
    </source>
</evidence>
<reference evidence="1" key="1">
    <citation type="submission" date="2022-03" db="EMBL/GenBank/DDBJ databases">
        <authorList>
            <person name="Sayadi A."/>
        </authorList>
    </citation>
    <scope>NUCLEOTIDE SEQUENCE</scope>
</reference>
<protein>
    <submittedName>
        <fullName evidence="1">Uncharacterized protein</fullName>
    </submittedName>
</protein>
<accession>A0A9P0JWA9</accession>
<dbReference type="EMBL" id="CAKOFQ010006688">
    <property type="protein sequence ID" value="CAH1960608.1"/>
    <property type="molecule type" value="Genomic_DNA"/>
</dbReference>
<evidence type="ECO:0000313" key="2">
    <source>
        <dbReference type="Proteomes" id="UP001152888"/>
    </source>
</evidence>
<keyword evidence="2" id="KW-1185">Reference proteome</keyword>
<proteinExistence type="predicted"/>
<organism evidence="1 2">
    <name type="scientific">Acanthoscelides obtectus</name>
    <name type="common">Bean weevil</name>
    <name type="synonym">Bruchus obtectus</name>
    <dbReference type="NCBI Taxonomy" id="200917"/>
    <lineage>
        <taxon>Eukaryota</taxon>
        <taxon>Metazoa</taxon>
        <taxon>Ecdysozoa</taxon>
        <taxon>Arthropoda</taxon>
        <taxon>Hexapoda</taxon>
        <taxon>Insecta</taxon>
        <taxon>Pterygota</taxon>
        <taxon>Neoptera</taxon>
        <taxon>Endopterygota</taxon>
        <taxon>Coleoptera</taxon>
        <taxon>Polyphaga</taxon>
        <taxon>Cucujiformia</taxon>
        <taxon>Chrysomeloidea</taxon>
        <taxon>Chrysomelidae</taxon>
        <taxon>Bruchinae</taxon>
        <taxon>Bruchini</taxon>
        <taxon>Acanthoscelides</taxon>
    </lineage>
</organism>
<gene>
    <name evidence="1" type="ORF">ACAOBT_LOCUS3705</name>
</gene>
<name>A0A9P0JWA9_ACAOB</name>
<comment type="caution">
    <text evidence="1">The sequence shown here is derived from an EMBL/GenBank/DDBJ whole genome shotgun (WGS) entry which is preliminary data.</text>
</comment>
<sequence>MLCFYHCSSYTAIRRTTPKTYSFINLKMLTVNTLYPDKEAIGDPQILPMHLESPYRSAYFPIFY</sequence>
<dbReference type="Proteomes" id="UP001152888">
    <property type="component" value="Unassembled WGS sequence"/>
</dbReference>